<feature type="coiled-coil region" evidence="4">
    <location>
        <begin position="210"/>
        <end position="258"/>
    </location>
</feature>
<keyword evidence="1 3" id="KW-0479">Metal-binding</keyword>
<dbReference type="SUPFAM" id="SSF57850">
    <property type="entry name" value="RING/U-box"/>
    <property type="match status" value="1"/>
</dbReference>
<feature type="region of interest" description="Disordered" evidence="5">
    <location>
        <begin position="184"/>
        <end position="210"/>
    </location>
</feature>
<accession>A0A1I8P100</accession>
<dbReference type="OrthoDB" id="8062037at2759"/>
<evidence type="ECO:0000256" key="4">
    <source>
        <dbReference type="SAM" id="Coils"/>
    </source>
</evidence>
<feature type="compositionally biased region" description="Basic residues" evidence="5">
    <location>
        <begin position="309"/>
        <end position="321"/>
    </location>
</feature>
<feature type="compositionally biased region" description="Basic and acidic residues" evidence="5">
    <location>
        <begin position="184"/>
        <end position="193"/>
    </location>
</feature>
<dbReference type="STRING" id="35570.A0A1I8P100"/>
<dbReference type="Proteomes" id="UP000095300">
    <property type="component" value="Unassembled WGS sequence"/>
</dbReference>
<evidence type="ECO:0000256" key="5">
    <source>
        <dbReference type="SAM" id="MobiDB-lite"/>
    </source>
</evidence>
<sequence>MASILDVSCPVCKEVFKNSDTIYSTSCGHIFHFTCLNDWKSRSTFCPQCRCSNPTSHRLFLNFDENRCPSLENELHATKNKVLDLTKNIEKKNIMYQELRRIEEKNRRIFEKRIQNQSEVIQKLETENVTKENAIKVLSEEKTELQAQLESVLNQTENNGSILEQNESLKAENTSQENATKLLSEEKAEHRPGLESTEEQETENITNNNGNILENKIQDLLELNKRLKAKTTSQENALNALSKENTDLQSQLESLANGSSQWFILQEKNKVLEQKLKLISLELEKEISKNIQLTMDKMKAQCNAESKQRRASTAKKSKNNKSKPINLDPARALVIKNYTPTGGVVSLENEIIFIAASMDFFLHKNEITKNFYKNMQLFVEFKSMETKSTLMRRQDKLKTNALTKDLILEEYTCDIKSLFNYANTKLRGRVFGYIVLQGNSIVAKRNLHDIDTMEITSRTQVDDLLKRKQTEEPKIEVPN</sequence>
<dbReference type="Gene3D" id="3.30.40.10">
    <property type="entry name" value="Zinc/RING finger domain, C3HC4 (zinc finger)"/>
    <property type="match status" value="1"/>
</dbReference>
<gene>
    <name evidence="7" type="primary">106083897</name>
</gene>
<name>A0A1I8P100_STOCA</name>
<keyword evidence="8" id="KW-1185">Reference proteome</keyword>
<dbReference type="SMART" id="SM00184">
    <property type="entry name" value="RING"/>
    <property type="match status" value="1"/>
</dbReference>
<dbReference type="KEGG" id="scac:106083897"/>
<dbReference type="VEuPathDB" id="VectorBase:SCAU003843"/>
<keyword evidence="4" id="KW-0175">Coiled coil</keyword>
<evidence type="ECO:0000256" key="1">
    <source>
        <dbReference type="ARBA" id="ARBA00022771"/>
    </source>
</evidence>
<protein>
    <recommendedName>
        <fullName evidence="6">RING-type domain-containing protein</fullName>
    </recommendedName>
</protein>
<keyword evidence="2" id="KW-0862">Zinc</keyword>
<evidence type="ECO:0000313" key="7">
    <source>
        <dbReference type="EnsemblMetazoa" id="SCAU003843-PA"/>
    </source>
</evidence>
<dbReference type="AlphaFoldDB" id="A0A1I8P100"/>
<dbReference type="InterPro" id="IPR013083">
    <property type="entry name" value="Znf_RING/FYVE/PHD"/>
</dbReference>
<dbReference type="PROSITE" id="PS50089">
    <property type="entry name" value="ZF_RING_2"/>
    <property type="match status" value="1"/>
</dbReference>
<evidence type="ECO:0000313" key="8">
    <source>
        <dbReference type="Proteomes" id="UP000095300"/>
    </source>
</evidence>
<evidence type="ECO:0000256" key="2">
    <source>
        <dbReference type="ARBA" id="ARBA00022833"/>
    </source>
</evidence>
<dbReference type="InterPro" id="IPR001841">
    <property type="entry name" value="Znf_RING"/>
</dbReference>
<reference evidence="7" key="1">
    <citation type="submission" date="2020-05" db="UniProtKB">
        <authorList>
            <consortium name="EnsemblMetazoa"/>
        </authorList>
    </citation>
    <scope>IDENTIFICATION</scope>
    <source>
        <strain evidence="7">USDA</strain>
    </source>
</reference>
<dbReference type="GO" id="GO:0008270">
    <property type="term" value="F:zinc ion binding"/>
    <property type="evidence" value="ECO:0007669"/>
    <property type="project" value="UniProtKB-KW"/>
</dbReference>
<feature type="region of interest" description="Disordered" evidence="5">
    <location>
        <begin position="303"/>
        <end position="325"/>
    </location>
</feature>
<proteinExistence type="predicted"/>
<keyword evidence="1 3" id="KW-0863">Zinc-finger</keyword>
<organism evidence="7 8">
    <name type="scientific">Stomoxys calcitrans</name>
    <name type="common">Stable fly</name>
    <name type="synonym">Conops calcitrans</name>
    <dbReference type="NCBI Taxonomy" id="35570"/>
    <lineage>
        <taxon>Eukaryota</taxon>
        <taxon>Metazoa</taxon>
        <taxon>Ecdysozoa</taxon>
        <taxon>Arthropoda</taxon>
        <taxon>Hexapoda</taxon>
        <taxon>Insecta</taxon>
        <taxon>Pterygota</taxon>
        <taxon>Neoptera</taxon>
        <taxon>Endopterygota</taxon>
        <taxon>Diptera</taxon>
        <taxon>Brachycera</taxon>
        <taxon>Muscomorpha</taxon>
        <taxon>Muscoidea</taxon>
        <taxon>Muscidae</taxon>
        <taxon>Stomoxys</taxon>
    </lineage>
</organism>
<feature type="domain" description="RING-type" evidence="6">
    <location>
        <begin position="9"/>
        <end position="50"/>
    </location>
</feature>
<dbReference type="EnsemblMetazoa" id="SCAU003843-RA">
    <property type="protein sequence ID" value="SCAU003843-PA"/>
    <property type="gene ID" value="SCAU003843"/>
</dbReference>
<dbReference type="Pfam" id="PF13639">
    <property type="entry name" value="zf-RING_2"/>
    <property type="match status" value="1"/>
</dbReference>
<evidence type="ECO:0000259" key="6">
    <source>
        <dbReference type="PROSITE" id="PS50089"/>
    </source>
</evidence>
<evidence type="ECO:0000256" key="3">
    <source>
        <dbReference type="PROSITE-ProRule" id="PRU00175"/>
    </source>
</evidence>